<dbReference type="HOGENOM" id="CLU_2623462_0_0_1"/>
<proteinExistence type="predicted"/>
<name>A7E4A9_SCLS1</name>
<dbReference type="RefSeq" id="XP_001598045.1">
    <property type="nucleotide sequence ID" value="XM_001597995.1"/>
</dbReference>
<feature type="region of interest" description="Disordered" evidence="1">
    <location>
        <begin position="55"/>
        <end position="78"/>
    </location>
</feature>
<dbReference type="GeneID" id="5494505"/>
<protein>
    <submittedName>
        <fullName evidence="2">Uncharacterized protein</fullName>
    </submittedName>
</protein>
<evidence type="ECO:0000313" key="2">
    <source>
        <dbReference type="EMBL" id="EDN90731.1"/>
    </source>
</evidence>
<reference evidence="3" key="1">
    <citation type="journal article" date="2011" name="PLoS Genet.">
        <title>Genomic analysis of the necrotrophic fungal pathogens Sclerotinia sclerotiorum and Botrytis cinerea.</title>
        <authorList>
            <person name="Amselem J."/>
            <person name="Cuomo C.A."/>
            <person name="van Kan J.A."/>
            <person name="Viaud M."/>
            <person name="Benito E.P."/>
            <person name="Couloux A."/>
            <person name="Coutinho P.M."/>
            <person name="de Vries R.P."/>
            <person name="Dyer P.S."/>
            <person name="Fillinger S."/>
            <person name="Fournier E."/>
            <person name="Gout L."/>
            <person name="Hahn M."/>
            <person name="Kohn L."/>
            <person name="Lapalu N."/>
            <person name="Plummer K.M."/>
            <person name="Pradier J.M."/>
            <person name="Quevillon E."/>
            <person name="Sharon A."/>
            <person name="Simon A."/>
            <person name="ten Have A."/>
            <person name="Tudzynski B."/>
            <person name="Tudzynski P."/>
            <person name="Wincker P."/>
            <person name="Andrew M."/>
            <person name="Anthouard V."/>
            <person name="Beever R.E."/>
            <person name="Beffa R."/>
            <person name="Benoit I."/>
            <person name="Bouzid O."/>
            <person name="Brault B."/>
            <person name="Chen Z."/>
            <person name="Choquer M."/>
            <person name="Collemare J."/>
            <person name="Cotton P."/>
            <person name="Danchin E.G."/>
            <person name="Da Silva C."/>
            <person name="Gautier A."/>
            <person name="Giraud C."/>
            <person name="Giraud T."/>
            <person name="Gonzalez C."/>
            <person name="Grossetete S."/>
            <person name="Guldener U."/>
            <person name="Henrissat B."/>
            <person name="Howlett B.J."/>
            <person name="Kodira C."/>
            <person name="Kretschmer M."/>
            <person name="Lappartient A."/>
            <person name="Leroch M."/>
            <person name="Levis C."/>
            <person name="Mauceli E."/>
            <person name="Neuveglise C."/>
            <person name="Oeser B."/>
            <person name="Pearson M."/>
            <person name="Poulain J."/>
            <person name="Poussereau N."/>
            <person name="Quesneville H."/>
            <person name="Rascle C."/>
            <person name="Schumacher J."/>
            <person name="Segurens B."/>
            <person name="Sexton A."/>
            <person name="Silva E."/>
            <person name="Sirven C."/>
            <person name="Soanes D.M."/>
            <person name="Talbot N.J."/>
            <person name="Templeton M."/>
            <person name="Yandava C."/>
            <person name="Yarden O."/>
            <person name="Zeng Q."/>
            <person name="Rollins J.A."/>
            <person name="Lebrun M.H."/>
            <person name="Dickman M."/>
        </authorList>
    </citation>
    <scope>NUCLEOTIDE SEQUENCE [LARGE SCALE GENOMIC DNA]</scope>
    <source>
        <strain evidence="3">ATCC 18683 / 1980 / Ss-1</strain>
    </source>
</reference>
<sequence length="78" mass="9328">MSLRVEFVADDHRAEQQGISNPLLWKTEDEHQKERRKKYFHIQSKIDHHRAAKFGNQSTVPARGNKDVDRKLRYRSKL</sequence>
<dbReference type="InParanoid" id="A7E4A9"/>
<keyword evidence="3" id="KW-1185">Reference proteome</keyword>
<evidence type="ECO:0000313" key="3">
    <source>
        <dbReference type="Proteomes" id="UP000001312"/>
    </source>
</evidence>
<gene>
    <name evidence="2" type="ORF">SS1G_00131</name>
</gene>
<dbReference type="Proteomes" id="UP000001312">
    <property type="component" value="Unassembled WGS sequence"/>
</dbReference>
<dbReference type="KEGG" id="ssl:SS1G_00131"/>
<evidence type="ECO:0000256" key="1">
    <source>
        <dbReference type="SAM" id="MobiDB-lite"/>
    </source>
</evidence>
<dbReference type="EMBL" id="CH476621">
    <property type="protein sequence ID" value="EDN90731.1"/>
    <property type="molecule type" value="Genomic_DNA"/>
</dbReference>
<accession>A7E4A9</accession>
<dbReference type="AlphaFoldDB" id="A7E4A9"/>
<organism evidence="2 3">
    <name type="scientific">Sclerotinia sclerotiorum (strain ATCC 18683 / 1980 / Ss-1)</name>
    <name type="common">White mold</name>
    <name type="synonym">Whetzelinia sclerotiorum</name>
    <dbReference type="NCBI Taxonomy" id="665079"/>
    <lineage>
        <taxon>Eukaryota</taxon>
        <taxon>Fungi</taxon>
        <taxon>Dikarya</taxon>
        <taxon>Ascomycota</taxon>
        <taxon>Pezizomycotina</taxon>
        <taxon>Leotiomycetes</taxon>
        <taxon>Helotiales</taxon>
        <taxon>Sclerotiniaceae</taxon>
        <taxon>Sclerotinia</taxon>
    </lineage>
</organism>